<name>A0ACC2DII5_DIPCM</name>
<dbReference type="Proteomes" id="UP001162992">
    <property type="component" value="Chromosome 6"/>
</dbReference>
<organism evidence="1 2">
    <name type="scientific">Diphasiastrum complanatum</name>
    <name type="common">Issler's clubmoss</name>
    <name type="synonym">Lycopodium complanatum</name>
    <dbReference type="NCBI Taxonomy" id="34168"/>
    <lineage>
        <taxon>Eukaryota</taxon>
        <taxon>Viridiplantae</taxon>
        <taxon>Streptophyta</taxon>
        <taxon>Embryophyta</taxon>
        <taxon>Tracheophyta</taxon>
        <taxon>Lycopodiopsida</taxon>
        <taxon>Lycopodiales</taxon>
        <taxon>Lycopodiaceae</taxon>
        <taxon>Lycopodioideae</taxon>
        <taxon>Diphasiastrum</taxon>
    </lineage>
</organism>
<protein>
    <submittedName>
        <fullName evidence="1">Uncharacterized protein</fullName>
    </submittedName>
</protein>
<reference evidence="2" key="1">
    <citation type="journal article" date="2024" name="Proc. Natl. Acad. Sci. U.S.A.">
        <title>Extraordinary preservation of gene collinearity over three hundred million years revealed in homosporous lycophytes.</title>
        <authorList>
            <person name="Li C."/>
            <person name="Wickell D."/>
            <person name="Kuo L.Y."/>
            <person name="Chen X."/>
            <person name="Nie B."/>
            <person name="Liao X."/>
            <person name="Peng D."/>
            <person name="Ji J."/>
            <person name="Jenkins J."/>
            <person name="Williams M."/>
            <person name="Shu S."/>
            <person name="Plott C."/>
            <person name="Barry K."/>
            <person name="Rajasekar S."/>
            <person name="Grimwood J."/>
            <person name="Han X."/>
            <person name="Sun S."/>
            <person name="Hou Z."/>
            <person name="He W."/>
            <person name="Dai G."/>
            <person name="Sun C."/>
            <person name="Schmutz J."/>
            <person name="Leebens-Mack J.H."/>
            <person name="Li F.W."/>
            <person name="Wang L."/>
        </authorList>
    </citation>
    <scope>NUCLEOTIDE SEQUENCE [LARGE SCALE GENOMIC DNA]</scope>
    <source>
        <strain evidence="2">cv. PW_Plant_1</strain>
    </source>
</reference>
<evidence type="ECO:0000313" key="2">
    <source>
        <dbReference type="Proteomes" id="UP001162992"/>
    </source>
</evidence>
<sequence length="698" mass="78052">MLTSMAWLRGSRRVQGFCKFHSLGSSSLLSDLSHQHSLRSASLLDNELEVHLRSYVGATFSEKLPNFVGRHSGRSIKGRSASKGTTNDKAIHEGKFVSVAVLNETRGERFIVKGSLAEVDTNKSTHFEEFDNSRTEFDTNKGSVLLQRDAVLEENVSDPAIDGTDSIKWAEQNGQVAYKFGNREEVTSLVHSADGKSVGDITQAETNLEEEFEGSKDKFHEEPPAKSIARNLPEESPSEAIYLRKRVGKIPGEIEGHGRILEKIRSLGACSTLPQKHENETSYSEMHDLDHDRQIGSEEKFDAPEHLGSLKGFPSEINGTDQKKKPFLSADLQPPRHRAYVKFLNPTATNDDLLQAFADCGEIVKAQAVKPTKQNTRFTYGFVDFKTAAGLSRALRKNAKIKGFKVEIEPSPLHTSDGISNWNLDFSILKKLEPTSTSSSHSASLLSMLKSSSTEKVNNSADNFDISKVISLMRAAHATKPEDLKKSEQTVTNSQNAYVVGIRDLPTAVNLHQVQQALSVFGEIAHSYMTKGEHDSSDAYVEFMLEEAKENALALHCLYINGLQLRISRIDSPKSAVIRISNIHRDTAKSEILSACMACGQVARIEPRIEGVVDVYFERRELKNVNTILDRLNEIVRDHKRWMANPAPIYENGAAHDDQFIRLQKDKLFKDIQKFLQHINMYFEDLNRLDKADEIIKS</sequence>
<keyword evidence="2" id="KW-1185">Reference proteome</keyword>
<proteinExistence type="predicted"/>
<comment type="caution">
    <text evidence="1">The sequence shown here is derived from an EMBL/GenBank/DDBJ whole genome shotgun (WGS) entry which is preliminary data.</text>
</comment>
<gene>
    <name evidence="1" type="ORF">O6H91_06G125300</name>
</gene>
<evidence type="ECO:0000313" key="1">
    <source>
        <dbReference type="EMBL" id="KAJ7554113.1"/>
    </source>
</evidence>
<dbReference type="EMBL" id="CM055097">
    <property type="protein sequence ID" value="KAJ7554113.1"/>
    <property type="molecule type" value="Genomic_DNA"/>
</dbReference>
<accession>A0ACC2DII5</accession>